<accession>A0A7H1C4W9</accession>
<dbReference type="EMBL" id="CP061280">
    <property type="protein sequence ID" value="QNS16024.1"/>
    <property type="molecule type" value="Genomic_DNA"/>
</dbReference>
<dbReference type="AlphaFoldDB" id="A0A7H1C4W9"/>
<gene>
    <name evidence="1" type="ORF">ICJ55_04670</name>
</gene>
<dbReference type="KEGG" id="mbos:ICJ55_04670"/>
<sequence>MSNFSEREIAQVALGVIQNKRKITTTELIRELEELMNPTGNDADILCGRNDSKFSQKVRNLVSHKNIRLYENPNINISEENGITVFYWVGL</sequence>
<name>A0A7H1C4W9_9PAST</name>
<keyword evidence="2" id="KW-1185">Reference proteome</keyword>
<reference evidence="1 2" key="1">
    <citation type="submission" date="2020-09" db="EMBL/GenBank/DDBJ databases">
        <title>Mannheimia bovis sp.nov., isolated from a cow.</title>
        <authorList>
            <person name="Li F."/>
        </authorList>
    </citation>
    <scope>NUCLEOTIDE SEQUENCE [LARGE SCALE GENOMIC DNA]</scope>
    <source>
        <strain evidence="1 2">ZY190616</strain>
    </source>
</reference>
<evidence type="ECO:0000313" key="2">
    <source>
        <dbReference type="Proteomes" id="UP000576260"/>
    </source>
</evidence>
<organism evidence="1 2">
    <name type="scientific">Mannheimia bovis</name>
    <dbReference type="NCBI Taxonomy" id="2770636"/>
    <lineage>
        <taxon>Bacteria</taxon>
        <taxon>Pseudomonadati</taxon>
        <taxon>Pseudomonadota</taxon>
        <taxon>Gammaproteobacteria</taxon>
        <taxon>Pasteurellales</taxon>
        <taxon>Pasteurellaceae</taxon>
        <taxon>Mannheimia</taxon>
    </lineage>
</organism>
<dbReference type="Proteomes" id="UP000576260">
    <property type="component" value="Chromosome"/>
</dbReference>
<proteinExistence type="predicted"/>
<evidence type="ECO:0000313" key="1">
    <source>
        <dbReference type="EMBL" id="QNS16024.1"/>
    </source>
</evidence>
<dbReference type="RefSeq" id="WP_188157520.1">
    <property type="nucleotide sequence ID" value="NZ_CP061280.1"/>
</dbReference>
<protein>
    <submittedName>
        <fullName evidence="1">Uncharacterized protein</fullName>
    </submittedName>
</protein>